<evidence type="ECO:0000313" key="2">
    <source>
        <dbReference type="EMBL" id="KEF55617.1"/>
    </source>
</evidence>
<accession>A0A072P7B7</accession>
<keyword evidence="2" id="KW-0723">Serine/threonine-protein kinase</keyword>
<dbReference type="InterPro" id="IPR000719">
    <property type="entry name" value="Prot_kinase_dom"/>
</dbReference>
<protein>
    <submittedName>
        <fullName evidence="2">Serine/threonine protein kinase</fullName>
    </submittedName>
</protein>
<reference evidence="2 3" key="1">
    <citation type="submission" date="2013-03" db="EMBL/GenBank/DDBJ databases">
        <title>The Genome Sequence of Exophiala aquamarina CBS 119918.</title>
        <authorList>
            <consortium name="The Broad Institute Genomics Platform"/>
            <person name="Cuomo C."/>
            <person name="de Hoog S."/>
            <person name="Gorbushina A."/>
            <person name="Walker B."/>
            <person name="Young S.K."/>
            <person name="Zeng Q."/>
            <person name="Gargeya S."/>
            <person name="Fitzgerald M."/>
            <person name="Haas B."/>
            <person name="Abouelleil A."/>
            <person name="Allen A.W."/>
            <person name="Alvarado L."/>
            <person name="Arachchi H.M."/>
            <person name="Berlin A.M."/>
            <person name="Chapman S.B."/>
            <person name="Gainer-Dewar J."/>
            <person name="Goldberg J."/>
            <person name="Griggs A."/>
            <person name="Gujja S."/>
            <person name="Hansen M."/>
            <person name="Howarth C."/>
            <person name="Imamovic A."/>
            <person name="Ireland A."/>
            <person name="Larimer J."/>
            <person name="McCowan C."/>
            <person name="Murphy C."/>
            <person name="Pearson M."/>
            <person name="Poon T.W."/>
            <person name="Priest M."/>
            <person name="Roberts A."/>
            <person name="Saif S."/>
            <person name="Shea T."/>
            <person name="Sisk P."/>
            <person name="Sykes S."/>
            <person name="Wortman J."/>
            <person name="Nusbaum C."/>
            <person name="Birren B."/>
        </authorList>
    </citation>
    <scope>NUCLEOTIDE SEQUENCE [LARGE SCALE GENOMIC DNA]</scope>
    <source>
        <strain evidence="2 3">CBS 119918</strain>
    </source>
</reference>
<comment type="caution">
    <text evidence="2">The sequence shown here is derived from an EMBL/GenBank/DDBJ whole genome shotgun (WGS) entry which is preliminary data.</text>
</comment>
<dbReference type="Pfam" id="PF00069">
    <property type="entry name" value="Pkinase"/>
    <property type="match status" value="1"/>
</dbReference>
<dbReference type="VEuPathDB" id="FungiDB:A1O9_08367"/>
<dbReference type="SMART" id="SM00220">
    <property type="entry name" value="S_TKc"/>
    <property type="match status" value="1"/>
</dbReference>
<feature type="domain" description="Protein kinase" evidence="1">
    <location>
        <begin position="14"/>
        <end position="244"/>
    </location>
</feature>
<keyword evidence="3" id="KW-1185">Reference proteome</keyword>
<dbReference type="OrthoDB" id="1668230at2759"/>
<dbReference type="PROSITE" id="PS50011">
    <property type="entry name" value="PROTEIN_KINASE_DOM"/>
    <property type="match status" value="1"/>
</dbReference>
<evidence type="ECO:0000313" key="3">
    <source>
        <dbReference type="Proteomes" id="UP000027920"/>
    </source>
</evidence>
<organism evidence="2 3">
    <name type="scientific">Exophiala aquamarina CBS 119918</name>
    <dbReference type="NCBI Taxonomy" id="1182545"/>
    <lineage>
        <taxon>Eukaryota</taxon>
        <taxon>Fungi</taxon>
        <taxon>Dikarya</taxon>
        <taxon>Ascomycota</taxon>
        <taxon>Pezizomycotina</taxon>
        <taxon>Eurotiomycetes</taxon>
        <taxon>Chaetothyriomycetidae</taxon>
        <taxon>Chaetothyriales</taxon>
        <taxon>Herpotrichiellaceae</taxon>
        <taxon>Exophiala</taxon>
    </lineage>
</organism>
<dbReference type="SUPFAM" id="SSF56112">
    <property type="entry name" value="Protein kinase-like (PK-like)"/>
    <property type="match status" value="1"/>
</dbReference>
<keyword evidence="2" id="KW-0418">Kinase</keyword>
<dbReference type="GeneID" id="25283280"/>
<dbReference type="Proteomes" id="UP000027920">
    <property type="component" value="Unassembled WGS sequence"/>
</dbReference>
<proteinExistence type="predicted"/>
<dbReference type="GO" id="GO:0005524">
    <property type="term" value="F:ATP binding"/>
    <property type="evidence" value="ECO:0007669"/>
    <property type="project" value="InterPro"/>
</dbReference>
<dbReference type="STRING" id="1182545.A0A072P7B7"/>
<keyword evidence="2" id="KW-0808">Transferase</keyword>
<name>A0A072P7B7_9EURO</name>
<dbReference type="GO" id="GO:0004674">
    <property type="term" value="F:protein serine/threonine kinase activity"/>
    <property type="evidence" value="ECO:0007669"/>
    <property type="project" value="UniProtKB-KW"/>
</dbReference>
<dbReference type="RefSeq" id="XP_013258207.1">
    <property type="nucleotide sequence ID" value="XM_013402753.1"/>
</dbReference>
<dbReference type="EMBL" id="AMGV01000007">
    <property type="protein sequence ID" value="KEF55617.1"/>
    <property type="molecule type" value="Genomic_DNA"/>
</dbReference>
<dbReference type="HOGENOM" id="CLU_000288_31_6_1"/>
<dbReference type="Gene3D" id="1.10.510.10">
    <property type="entry name" value="Transferase(Phosphotransferase) domain 1"/>
    <property type="match status" value="1"/>
</dbReference>
<dbReference type="AlphaFoldDB" id="A0A072P7B7"/>
<evidence type="ECO:0000259" key="1">
    <source>
        <dbReference type="PROSITE" id="PS50011"/>
    </source>
</evidence>
<dbReference type="InterPro" id="IPR011009">
    <property type="entry name" value="Kinase-like_dom_sf"/>
</dbReference>
<gene>
    <name evidence="2" type="ORF">A1O9_08367</name>
</gene>
<sequence>MDPVDSQCITVEPPPGTKYLTHGFAAHIYVTLDSDYVIKRPKEFEDDESLDFRGLVDNEREIYDRIGNHDGVIGYHGYDQKSGSIKLVCASDGDLTDFIKNKPKPDQKMRSKMMRHISNTLLYFYSHNVAIQDIKTDNVLMHRGIPKLCDFTQGIRYPLTEKMQDVCPEEVLGRDLLGIGCVLYSISTWKVFNYDFDNERRWPTSDDLESTENVQFGKIIENCWHRKYSSIEDFHNDITGVETE</sequence>